<dbReference type="Pfam" id="PF22527">
    <property type="entry name" value="DEXQc_Suv3"/>
    <property type="match status" value="1"/>
</dbReference>
<evidence type="ECO:0000256" key="13">
    <source>
        <dbReference type="ARBA" id="ARBA00023128"/>
    </source>
</evidence>
<dbReference type="GO" id="GO:0045025">
    <property type="term" value="C:mitochondrial degradosome"/>
    <property type="evidence" value="ECO:0007669"/>
    <property type="project" value="TreeGrafter"/>
</dbReference>
<gene>
    <name evidence="24" type="ORF">EZV62_015371</name>
</gene>
<comment type="caution">
    <text evidence="24">The sequence shown here is derived from an EMBL/GenBank/DDBJ whole genome shotgun (WGS) entry which is preliminary data.</text>
</comment>
<evidence type="ECO:0000256" key="9">
    <source>
        <dbReference type="ARBA" id="ARBA00022801"/>
    </source>
</evidence>
<dbReference type="EMBL" id="VAHF01000007">
    <property type="protein sequence ID" value="TXG57542.1"/>
    <property type="molecule type" value="Genomic_DNA"/>
</dbReference>
<keyword evidence="9" id="KW-0378">Hydrolase</keyword>
<keyword evidence="12" id="KW-0809">Transit peptide</keyword>
<dbReference type="SMART" id="SM00487">
    <property type="entry name" value="DEXDc"/>
    <property type="match status" value="1"/>
</dbReference>
<dbReference type="Gene3D" id="3.40.50.300">
    <property type="entry name" value="P-loop containing nucleotide triphosphate hydrolases"/>
    <property type="match status" value="2"/>
</dbReference>
<evidence type="ECO:0000256" key="7">
    <source>
        <dbReference type="ARBA" id="ARBA00012552"/>
    </source>
</evidence>
<dbReference type="GO" id="GO:0005634">
    <property type="term" value="C:nucleus"/>
    <property type="evidence" value="ECO:0007669"/>
    <property type="project" value="UniProtKB-SubCell"/>
</dbReference>
<dbReference type="GO" id="GO:0016787">
    <property type="term" value="F:hydrolase activity"/>
    <property type="evidence" value="ECO:0007669"/>
    <property type="project" value="UniProtKB-KW"/>
</dbReference>
<dbReference type="InterPro" id="IPR022192">
    <property type="entry name" value="SUV3_C"/>
</dbReference>
<keyword evidence="15" id="KW-0539">Nucleus</keyword>
<dbReference type="GO" id="GO:0000965">
    <property type="term" value="P:mitochondrial RNA 3'-end processing"/>
    <property type="evidence" value="ECO:0007669"/>
    <property type="project" value="TreeGrafter"/>
</dbReference>
<feature type="region of interest" description="Disordered" evidence="21">
    <location>
        <begin position="766"/>
        <end position="810"/>
    </location>
</feature>
<keyword evidence="13" id="KW-0496">Mitochondrion</keyword>
<evidence type="ECO:0000256" key="14">
    <source>
        <dbReference type="ARBA" id="ARBA00023180"/>
    </source>
</evidence>
<dbReference type="PROSITE" id="PS51194">
    <property type="entry name" value="HELICASE_CTER"/>
    <property type="match status" value="1"/>
</dbReference>
<dbReference type="PROSITE" id="PS51192">
    <property type="entry name" value="HELICASE_ATP_BIND_1"/>
    <property type="match status" value="1"/>
</dbReference>
<accession>A0A5C7HME8</accession>
<comment type="subunit">
    <text evidence="6">Homodimer; in free form. Component of the mitochondrial degradosome (mtEXO) complex which is a heteropentamer containing 2 copies of SUPV3L1 and 3 copies of PNPT1.</text>
</comment>
<dbReference type="GO" id="GO:0005524">
    <property type="term" value="F:ATP binding"/>
    <property type="evidence" value="ECO:0007669"/>
    <property type="project" value="UniProtKB-KW"/>
</dbReference>
<evidence type="ECO:0000313" key="24">
    <source>
        <dbReference type="EMBL" id="TXG57542.1"/>
    </source>
</evidence>
<evidence type="ECO:0000256" key="17">
    <source>
        <dbReference type="ARBA" id="ARBA00047984"/>
    </source>
</evidence>
<evidence type="ECO:0000259" key="22">
    <source>
        <dbReference type="PROSITE" id="PS51192"/>
    </source>
</evidence>
<dbReference type="FunFam" id="1.20.58.1080:FF:000002">
    <property type="entry name" value="DExH-box ATP-dependent RNA helicase DExH18 mitochondrial"/>
    <property type="match status" value="1"/>
</dbReference>
<evidence type="ECO:0000256" key="16">
    <source>
        <dbReference type="ARBA" id="ARBA00023271"/>
    </source>
</evidence>
<comment type="cofactor">
    <cofactor evidence="2">
        <name>Mg(2+)</name>
        <dbReference type="ChEBI" id="CHEBI:18420"/>
    </cofactor>
</comment>
<reference evidence="25" key="1">
    <citation type="journal article" date="2019" name="Gigascience">
        <title>De novo genome assembly of the endangered Acer yangbiense, a plant species with extremely small populations endemic to Yunnan Province, China.</title>
        <authorList>
            <person name="Yang J."/>
            <person name="Wariss H.M."/>
            <person name="Tao L."/>
            <person name="Zhang R."/>
            <person name="Yun Q."/>
            <person name="Hollingsworth P."/>
            <person name="Dao Z."/>
            <person name="Luo G."/>
            <person name="Guo H."/>
            <person name="Ma Y."/>
            <person name="Sun W."/>
        </authorList>
    </citation>
    <scope>NUCLEOTIDE SEQUENCE [LARGE SCALE GENOMIC DNA]</scope>
    <source>
        <strain evidence="25">cv. Malutang</strain>
    </source>
</reference>
<dbReference type="SMART" id="SM00490">
    <property type="entry name" value="HELICc"/>
    <property type="match status" value="1"/>
</dbReference>
<dbReference type="InterPro" id="IPR027417">
    <property type="entry name" value="P-loop_NTPase"/>
</dbReference>
<dbReference type="FunFam" id="3.40.50.300:FF:000957">
    <property type="entry name" value="ATP-dependent RNA helicase SUV3L, mitochondrial"/>
    <property type="match status" value="1"/>
</dbReference>
<dbReference type="InterPro" id="IPR050699">
    <property type="entry name" value="RNA-DNA_Helicase"/>
</dbReference>
<feature type="domain" description="Helicase C-terminal" evidence="23">
    <location>
        <begin position="444"/>
        <end position="607"/>
    </location>
</feature>
<evidence type="ECO:0000313" key="25">
    <source>
        <dbReference type="Proteomes" id="UP000323000"/>
    </source>
</evidence>
<dbReference type="PANTHER" id="PTHR12131">
    <property type="entry name" value="ATP-DEPENDENT RNA AND DNA HELICASE"/>
    <property type="match status" value="1"/>
</dbReference>
<feature type="compositionally biased region" description="Basic and acidic residues" evidence="21">
    <location>
        <begin position="794"/>
        <end position="810"/>
    </location>
</feature>
<feature type="domain" description="Helicase ATP-binding" evidence="22">
    <location>
        <begin position="295"/>
        <end position="411"/>
    </location>
</feature>
<evidence type="ECO:0000256" key="8">
    <source>
        <dbReference type="ARBA" id="ARBA00022741"/>
    </source>
</evidence>
<dbReference type="AlphaFoldDB" id="A0A5C7HME8"/>
<evidence type="ECO:0000256" key="4">
    <source>
        <dbReference type="ARBA" id="ARBA00004436"/>
    </source>
</evidence>
<dbReference type="Pfam" id="PF12513">
    <property type="entry name" value="SUV3_C"/>
    <property type="match status" value="1"/>
</dbReference>
<dbReference type="Pfam" id="PF00271">
    <property type="entry name" value="Helicase_C"/>
    <property type="match status" value="1"/>
</dbReference>
<dbReference type="FunFam" id="1.20.272.40:FF:000003">
    <property type="entry name" value="ATP-dependent RNA helicase SUV3L, mitochondrial"/>
    <property type="match status" value="1"/>
</dbReference>
<dbReference type="InterPro" id="IPR041082">
    <property type="entry name" value="Suv3_C_1"/>
</dbReference>
<dbReference type="GO" id="GO:0042645">
    <property type="term" value="C:mitochondrial nucleoid"/>
    <property type="evidence" value="ECO:0007669"/>
    <property type="project" value="UniProtKB-SubCell"/>
</dbReference>
<protein>
    <recommendedName>
        <fullName evidence="19">ATP-dependent RNA helicase SUV3L, mitochondrial</fullName>
        <ecNumber evidence="7">3.6.4.13</ecNumber>
    </recommendedName>
    <alternativeName>
        <fullName evidence="20">Protein SUPPRESSOR OF VAR 3-like</fullName>
    </alternativeName>
</protein>
<keyword evidence="14" id="KW-0325">Glycoprotein</keyword>
<dbReference type="Gene3D" id="1.20.58.1080">
    <property type="match status" value="1"/>
</dbReference>
<dbReference type="InterPro" id="IPR001650">
    <property type="entry name" value="Helicase_C-like"/>
</dbReference>
<evidence type="ECO:0000256" key="2">
    <source>
        <dbReference type="ARBA" id="ARBA00001946"/>
    </source>
</evidence>
<sequence>MGRGQATTLFRVCSSKNNVSRVRVMLSNRYFHSVRKLDECVSEENQFSTPFDVSRREFSTSLIDMVRFRYHSENTKFAEYDIVKARTFSSLVENGGSVDDGSACKSNMVDADAEQENGISSVDSVDDDRIEIDGSDEGGIYVSNSSESECDNNEVDSNDIARFQQLSASDPVELYRELRNAEKGSKVKRSDCDKLREVFHLFSNSGWAANQALAIYIGKSFFPTAASKFRSFFFKKCPADVAKYLLSLGPSEEANKFLFPIFVEFCLEEFPDEIKRFRRLIQSADLTKPHTWFPFARAMKRKIIYHCGPTNSGKTYNALQRFMEAKKAIYCSPLRLLAMEVFDKVNANGVYCSLLTGQEKKHVLFSNHTACTVEMVSTDEVYDVAVIDEIQMMSDPCRGYAWSRALLGLMADEIHLCGDPSVLNIVQKICSETGDELHEQHYERFKPLVVEAKTLLGDLRNVRSGDCVVAFSRREIFEVKLAIEKQTNHRCCVIYGALPPETRRKQANLFNDQDNEFDVLVASDAVGMGLNLNIRRVVFYSLSKYNGDKIVPVPASQVKQIAGRAGRRGSIYPDGLATTLHVDDLDYLIECLKEPFEDVKKVGLFPFYEQIELFAGQLPNITFCNLLDKFGENCRLDGSYFLCRHDNIKKVANMLEKVQGLSLEDRFNFCFAPVNIRDPKAMYHLLRFASSYSMNIAVSIAMGMPKGSARNDAELLDLETKHQVLSMYLWLSNQFEKDVFPYVKKAEIMASDIADLLGQSLTKACWKPESRQSGKPKADQKEDGYKRPRSLIKAYEKKKQEKTSSEKFSA</sequence>
<dbReference type="CDD" id="cd18805">
    <property type="entry name" value="SF2_C_suv3"/>
    <property type="match status" value="1"/>
</dbReference>
<evidence type="ECO:0000256" key="11">
    <source>
        <dbReference type="ARBA" id="ARBA00022840"/>
    </source>
</evidence>
<dbReference type="EC" id="3.6.4.13" evidence="7"/>
<evidence type="ECO:0000256" key="1">
    <source>
        <dbReference type="ARBA" id="ARBA00001936"/>
    </source>
</evidence>
<dbReference type="InterPro" id="IPR044774">
    <property type="entry name" value="Suv3_DEXQc"/>
</dbReference>
<evidence type="ECO:0000256" key="12">
    <source>
        <dbReference type="ARBA" id="ARBA00022946"/>
    </source>
</evidence>
<keyword evidence="25" id="KW-1185">Reference proteome</keyword>
<comment type="similarity">
    <text evidence="18">Belongs to the DExH box helicase family.</text>
</comment>
<comment type="similarity">
    <text evidence="5">Belongs to the helicase family.</text>
</comment>
<organism evidence="24 25">
    <name type="scientific">Acer yangbiense</name>
    <dbReference type="NCBI Taxonomy" id="1000413"/>
    <lineage>
        <taxon>Eukaryota</taxon>
        <taxon>Viridiplantae</taxon>
        <taxon>Streptophyta</taxon>
        <taxon>Embryophyta</taxon>
        <taxon>Tracheophyta</taxon>
        <taxon>Spermatophyta</taxon>
        <taxon>Magnoliopsida</taxon>
        <taxon>eudicotyledons</taxon>
        <taxon>Gunneridae</taxon>
        <taxon>Pentapetalae</taxon>
        <taxon>rosids</taxon>
        <taxon>malvids</taxon>
        <taxon>Sapindales</taxon>
        <taxon>Sapindaceae</taxon>
        <taxon>Hippocastanoideae</taxon>
        <taxon>Acereae</taxon>
        <taxon>Acer</taxon>
    </lineage>
</organism>
<dbReference type="GO" id="GO:0003724">
    <property type="term" value="F:RNA helicase activity"/>
    <property type="evidence" value="ECO:0007669"/>
    <property type="project" value="UniProtKB-EC"/>
</dbReference>
<name>A0A5C7HME8_9ROSI</name>
<dbReference type="Pfam" id="PF23703">
    <property type="entry name" value="DExH18_N"/>
    <property type="match status" value="1"/>
</dbReference>
<dbReference type="FunFam" id="3.40.50.300:FF:000269">
    <property type="entry name" value="ATP-dependent RNA helicase SUPV3L1, mitochondrial"/>
    <property type="match status" value="1"/>
</dbReference>
<evidence type="ECO:0000256" key="15">
    <source>
        <dbReference type="ARBA" id="ARBA00023242"/>
    </source>
</evidence>
<keyword evidence="10" id="KW-0347">Helicase</keyword>
<evidence type="ECO:0000256" key="21">
    <source>
        <dbReference type="SAM" id="MobiDB-lite"/>
    </source>
</evidence>
<dbReference type="Pfam" id="PF18147">
    <property type="entry name" value="Suv3_C_1"/>
    <property type="match status" value="1"/>
</dbReference>
<dbReference type="InterPro" id="IPR055206">
    <property type="entry name" value="DEXQc_SUV3"/>
</dbReference>
<evidence type="ECO:0000256" key="18">
    <source>
        <dbReference type="ARBA" id="ARBA00060772"/>
    </source>
</evidence>
<comment type="cofactor">
    <cofactor evidence="1">
        <name>Mn(2+)</name>
        <dbReference type="ChEBI" id="CHEBI:29035"/>
    </cofactor>
</comment>
<feature type="compositionally biased region" description="Basic and acidic residues" evidence="21">
    <location>
        <begin position="766"/>
        <end position="786"/>
    </location>
</feature>
<comment type="subcellular location">
    <subcellularLocation>
        <location evidence="4">Mitochondrion matrix</location>
        <location evidence="4">Mitochondrion nucleoid</location>
    </subcellularLocation>
    <subcellularLocation>
        <location evidence="3">Nucleus</location>
    </subcellularLocation>
</comment>
<dbReference type="Gene3D" id="1.20.272.40">
    <property type="match status" value="1"/>
</dbReference>
<evidence type="ECO:0000256" key="6">
    <source>
        <dbReference type="ARBA" id="ARBA00011661"/>
    </source>
</evidence>
<proteinExistence type="inferred from homology"/>
<evidence type="ECO:0000256" key="19">
    <source>
        <dbReference type="ARBA" id="ARBA00072220"/>
    </source>
</evidence>
<evidence type="ECO:0000256" key="10">
    <source>
        <dbReference type="ARBA" id="ARBA00022806"/>
    </source>
</evidence>
<dbReference type="InterPro" id="IPR056377">
    <property type="entry name" value="DExH18_N"/>
</dbReference>
<dbReference type="CDD" id="cd17913">
    <property type="entry name" value="DEXQc_Suv3"/>
    <property type="match status" value="1"/>
</dbReference>
<evidence type="ECO:0000259" key="23">
    <source>
        <dbReference type="PROSITE" id="PS51194"/>
    </source>
</evidence>
<evidence type="ECO:0000256" key="20">
    <source>
        <dbReference type="ARBA" id="ARBA00080791"/>
    </source>
</evidence>
<evidence type="ECO:0000256" key="3">
    <source>
        <dbReference type="ARBA" id="ARBA00004123"/>
    </source>
</evidence>
<keyword evidence="16" id="KW-1135">Mitochondrion nucleoid</keyword>
<dbReference type="SUPFAM" id="SSF52540">
    <property type="entry name" value="P-loop containing nucleoside triphosphate hydrolases"/>
    <property type="match status" value="1"/>
</dbReference>
<dbReference type="PANTHER" id="PTHR12131:SF28">
    <property type="entry name" value="DEXH-BOX ATP-DEPENDENT RNA HELICASE DEXH18, MITOCHONDRIAL"/>
    <property type="match status" value="1"/>
</dbReference>
<keyword evidence="11" id="KW-0067">ATP-binding</keyword>
<dbReference type="Proteomes" id="UP000323000">
    <property type="component" value="Chromosome 7"/>
</dbReference>
<keyword evidence="8" id="KW-0547">Nucleotide-binding</keyword>
<dbReference type="InterPro" id="IPR014001">
    <property type="entry name" value="Helicase_ATP-bd"/>
</dbReference>
<comment type="catalytic activity">
    <reaction evidence="17">
        <text>ATP + H2O = ADP + phosphate + H(+)</text>
        <dbReference type="Rhea" id="RHEA:13065"/>
        <dbReference type="ChEBI" id="CHEBI:15377"/>
        <dbReference type="ChEBI" id="CHEBI:15378"/>
        <dbReference type="ChEBI" id="CHEBI:30616"/>
        <dbReference type="ChEBI" id="CHEBI:43474"/>
        <dbReference type="ChEBI" id="CHEBI:456216"/>
        <dbReference type="EC" id="3.6.4.13"/>
    </reaction>
</comment>
<evidence type="ECO:0000256" key="5">
    <source>
        <dbReference type="ARBA" id="ARBA00008708"/>
    </source>
</evidence>
<dbReference type="OrthoDB" id="6692397at2759"/>